<dbReference type="SUPFAM" id="SSF88723">
    <property type="entry name" value="PIN domain-like"/>
    <property type="match status" value="1"/>
</dbReference>
<dbReference type="SMART" id="SM00279">
    <property type="entry name" value="HhH2"/>
    <property type="match status" value="1"/>
</dbReference>
<dbReference type="InterPro" id="IPR008918">
    <property type="entry name" value="HhH2"/>
</dbReference>
<dbReference type="GO" id="GO:0003677">
    <property type="term" value="F:DNA binding"/>
    <property type="evidence" value="ECO:0007669"/>
    <property type="project" value="UniProtKB-KW"/>
</dbReference>
<accession>A0A1G2HJN5</accession>
<dbReference type="InterPro" id="IPR020045">
    <property type="entry name" value="DNA_polI_H3TH"/>
</dbReference>
<dbReference type="InterPro" id="IPR002421">
    <property type="entry name" value="5-3_exonuclease"/>
</dbReference>
<dbReference type="InterPro" id="IPR020046">
    <property type="entry name" value="5-3_exonucl_a-hlix_arch_N"/>
</dbReference>
<keyword evidence="1" id="KW-0540">Nuclease</keyword>
<reference evidence="5 6" key="1">
    <citation type="journal article" date="2016" name="Nat. Commun.">
        <title>Thousands of microbial genomes shed light on interconnected biogeochemical processes in an aquifer system.</title>
        <authorList>
            <person name="Anantharaman K."/>
            <person name="Brown C.T."/>
            <person name="Hug L.A."/>
            <person name="Sharon I."/>
            <person name="Castelle C.J."/>
            <person name="Probst A.J."/>
            <person name="Thomas B.C."/>
            <person name="Singh A."/>
            <person name="Wilkins M.J."/>
            <person name="Karaoz U."/>
            <person name="Brodie E.L."/>
            <person name="Williams K.H."/>
            <person name="Hubbard S.S."/>
            <person name="Banfield J.F."/>
        </authorList>
    </citation>
    <scope>NUCLEOTIDE SEQUENCE [LARGE SCALE GENOMIC DNA]</scope>
</reference>
<dbReference type="GO" id="GO:0033567">
    <property type="term" value="P:DNA replication, Okazaki fragment processing"/>
    <property type="evidence" value="ECO:0007669"/>
    <property type="project" value="InterPro"/>
</dbReference>
<dbReference type="Pfam" id="PF02739">
    <property type="entry name" value="5_3_exonuc_N"/>
    <property type="match status" value="1"/>
</dbReference>
<dbReference type="Gene3D" id="1.10.150.20">
    <property type="entry name" value="5' to 3' exonuclease, C-terminal subdomain"/>
    <property type="match status" value="1"/>
</dbReference>
<dbReference type="InterPro" id="IPR036279">
    <property type="entry name" value="5-3_exonuclease_C_sf"/>
</dbReference>
<comment type="caution">
    <text evidence="5">The sequence shown here is derived from an EMBL/GenBank/DDBJ whole genome shotgun (WGS) entry which is preliminary data.</text>
</comment>
<dbReference type="SUPFAM" id="SSF47807">
    <property type="entry name" value="5' to 3' exonuclease, C-terminal subdomain"/>
    <property type="match status" value="1"/>
</dbReference>
<keyword evidence="2" id="KW-0378">Hydrolase</keyword>
<evidence type="ECO:0000256" key="1">
    <source>
        <dbReference type="ARBA" id="ARBA00022722"/>
    </source>
</evidence>
<proteinExistence type="predicted"/>
<dbReference type="PANTHER" id="PTHR42646">
    <property type="entry name" value="FLAP ENDONUCLEASE XNI"/>
    <property type="match status" value="1"/>
</dbReference>
<dbReference type="CDD" id="cd09859">
    <property type="entry name" value="PIN_53EXO"/>
    <property type="match status" value="1"/>
</dbReference>
<sequence length="294" mass="33103">MDKKRLIIIDSNALLHRSFHALPPLATKSGQETGAVYGFLLTLFKAIKDLQANYIVACFDTKAKTFRHEKFEEYKAQRPKTPDGIISQIPITKEILNAFKIPVFAEEGFEADDLIATICSMAPNQEKNLEVYILSGDLDNLQLVNENVKVYTLGKGIKDTVIYDISKVKERFDVEPLQMIDFKALTGDSSDNIPGVPGIGKKTAAEIIQKYGNLKNLYDELATDTAVLKPKVKEALKKNKETAFMALSLVETKKDVDIDFNLEDCKFGNFNQKELKQKFEKLEFNTLINRLASL</sequence>
<evidence type="ECO:0000259" key="4">
    <source>
        <dbReference type="SMART" id="SM00475"/>
    </source>
</evidence>
<dbReference type="Gene3D" id="3.40.50.1010">
    <property type="entry name" value="5'-nuclease"/>
    <property type="match status" value="1"/>
</dbReference>
<dbReference type="Pfam" id="PF01367">
    <property type="entry name" value="5_3_exonuc"/>
    <property type="match status" value="1"/>
</dbReference>
<keyword evidence="3" id="KW-0238">DNA-binding</keyword>
<evidence type="ECO:0000313" key="6">
    <source>
        <dbReference type="Proteomes" id="UP000177190"/>
    </source>
</evidence>
<dbReference type="CDD" id="cd09898">
    <property type="entry name" value="H3TH_53EXO"/>
    <property type="match status" value="1"/>
</dbReference>
<dbReference type="GO" id="GO:0008409">
    <property type="term" value="F:5'-3' exonuclease activity"/>
    <property type="evidence" value="ECO:0007669"/>
    <property type="project" value="InterPro"/>
</dbReference>
<dbReference type="SMART" id="SM00475">
    <property type="entry name" value="53EXOc"/>
    <property type="match status" value="1"/>
</dbReference>
<evidence type="ECO:0000256" key="2">
    <source>
        <dbReference type="ARBA" id="ARBA00022801"/>
    </source>
</evidence>
<gene>
    <name evidence="5" type="ORF">A2812_01725</name>
</gene>
<protein>
    <recommendedName>
        <fullName evidence="4">5'-3' exonuclease domain-containing protein</fullName>
    </recommendedName>
</protein>
<dbReference type="GO" id="GO:0017108">
    <property type="term" value="F:5'-flap endonuclease activity"/>
    <property type="evidence" value="ECO:0007669"/>
    <property type="project" value="InterPro"/>
</dbReference>
<dbReference type="Proteomes" id="UP000177190">
    <property type="component" value="Unassembled WGS sequence"/>
</dbReference>
<dbReference type="STRING" id="1802200.A2812_01725"/>
<dbReference type="InterPro" id="IPR029060">
    <property type="entry name" value="PIN-like_dom_sf"/>
</dbReference>
<feature type="domain" description="5'-3' exonuclease" evidence="4">
    <location>
        <begin position="4"/>
        <end position="268"/>
    </location>
</feature>
<organism evidence="5 6">
    <name type="scientific">Candidatus Staskawiczbacteria bacterium RIFCSPHIGHO2_01_FULL_36_16</name>
    <dbReference type="NCBI Taxonomy" id="1802200"/>
    <lineage>
        <taxon>Bacteria</taxon>
        <taxon>Candidatus Staskawicziibacteriota</taxon>
    </lineage>
</organism>
<dbReference type="FunFam" id="1.10.150.20:FF:000003">
    <property type="entry name" value="DNA polymerase I"/>
    <property type="match status" value="1"/>
</dbReference>
<name>A0A1G2HJN5_9BACT</name>
<dbReference type="InterPro" id="IPR038969">
    <property type="entry name" value="FEN"/>
</dbReference>
<dbReference type="PANTHER" id="PTHR42646:SF2">
    <property type="entry name" value="5'-3' EXONUCLEASE FAMILY PROTEIN"/>
    <property type="match status" value="1"/>
</dbReference>
<evidence type="ECO:0000313" key="5">
    <source>
        <dbReference type="EMBL" id="OGZ62724.1"/>
    </source>
</evidence>
<evidence type="ECO:0000256" key="3">
    <source>
        <dbReference type="ARBA" id="ARBA00023125"/>
    </source>
</evidence>
<dbReference type="EMBL" id="MHOM01000052">
    <property type="protein sequence ID" value="OGZ62724.1"/>
    <property type="molecule type" value="Genomic_DNA"/>
</dbReference>
<dbReference type="AlphaFoldDB" id="A0A1G2HJN5"/>